<reference evidence="4 5" key="1">
    <citation type="journal article" date="2011" name="J. Bacteriol.">
        <title>Genome sequence of Haloplasma contractile, an unusual contractile bacterium from a deep-sea anoxic brine lake.</title>
        <authorList>
            <person name="Antunes A."/>
            <person name="Alam I."/>
            <person name="El Dorry H."/>
            <person name="Siam R."/>
            <person name="Robertson A."/>
            <person name="Bajic V.B."/>
            <person name="Stingl U."/>
        </authorList>
    </citation>
    <scope>NUCLEOTIDE SEQUENCE [LARGE SCALE GENOMIC DNA]</scope>
    <source>
        <strain evidence="4 5">SSD-17B</strain>
    </source>
</reference>
<dbReference type="GO" id="GO:0006654">
    <property type="term" value="P:phosphatidic acid biosynthetic process"/>
    <property type="evidence" value="ECO:0007669"/>
    <property type="project" value="TreeGrafter"/>
</dbReference>
<protein>
    <submittedName>
        <fullName evidence="4">1-acyl-sn-glycerol-3-phosphate acyltransferase protein</fullName>
        <ecNumber evidence="4">2.3.1.51</ecNumber>
    </submittedName>
</protein>
<evidence type="ECO:0000313" key="4">
    <source>
        <dbReference type="EMBL" id="ERJ13667.1"/>
    </source>
</evidence>
<keyword evidence="1 4" id="KW-0808">Transferase</keyword>
<dbReference type="eggNOG" id="COG0204">
    <property type="taxonomic scope" value="Bacteria"/>
</dbReference>
<dbReference type="Pfam" id="PF01553">
    <property type="entry name" value="Acyltransferase"/>
    <property type="match status" value="1"/>
</dbReference>
<dbReference type="RefSeq" id="WP_008826228.1">
    <property type="nucleotide sequence ID" value="NZ_AFNU02000001.1"/>
</dbReference>
<feature type="domain" description="Phospholipid/glycerol acyltransferase" evidence="3">
    <location>
        <begin position="49"/>
        <end position="161"/>
    </location>
</feature>
<dbReference type="EMBL" id="AFNU02000001">
    <property type="protein sequence ID" value="ERJ13667.1"/>
    <property type="molecule type" value="Genomic_DNA"/>
</dbReference>
<dbReference type="CDD" id="cd07989">
    <property type="entry name" value="LPLAT_AGPAT-like"/>
    <property type="match status" value="1"/>
</dbReference>
<evidence type="ECO:0000313" key="5">
    <source>
        <dbReference type="Proteomes" id="UP000005707"/>
    </source>
</evidence>
<reference evidence="4 5" key="2">
    <citation type="journal article" date="2013" name="PLoS ONE">
        <title>INDIGO - INtegrated Data Warehouse of MIcrobial GenOmes with Examples from the Red Sea Extremophiles.</title>
        <authorList>
            <person name="Alam I."/>
            <person name="Antunes A."/>
            <person name="Kamau A.A."/>
            <person name="Ba Alawi W."/>
            <person name="Kalkatawi M."/>
            <person name="Stingl U."/>
            <person name="Bajic V.B."/>
        </authorList>
    </citation>
    <scope>NUCLEOTIDE SEQUENCE [LARGE SCALE GENOMIC DNA]</scope>
    <source>
        <strain evidence="4 5">SSD-17B</strain>
    </source>
</reference>
<dbReference type="SUPFAM" id="SSF69593">
    <property type="entry name" value="Glycerol-3-phosphate (1)-acyltransferase"/>
    <property type="match status" value="1"/>
</dbReference>
<keyword evidence="5" id="KW-1185">Reference proteome</keyword>
<dbReference type="GO" id="GO:0003841">
    <property type="term" value="F:1-acylglycerol-3-phosphate O-acyltransferase activity"/>
    <property type="evidence" value="ECO:0007669"/>
    <property type="project" value="UniProtKB-EC"/>
</dbReference>
<comment type="caution">
    <text evidence="4">The sequence shown here is derived from an EMBL/GenBank/DDBJ whole genome shotgun (WGS) entry which is preliminary data.</text>
</comment>
<proteinExistence type="predicted"/>
<gene>
    <name evidence="4" type="ORF">HLPCO_000333</name>
</gene>
<dbReference type="PANTHER" id="PTHR10434">
    <property type="entry name" value="1-ACYL-SN-GLYCEROL-3-PHOSPHATE ACYLTRANSFERASE"/>
    <property type="match status" value="1"/>
</dbReference>
<dbReference type="InParanoid" id="U2DZN7"/>
<dbReference type="OrthoDB" id="9803035at2"/>
<keyword evidence="2 4" id="KW-0012">Acyltransferase</keyword>
<organism evidence="4 5">
    <name type="scientific">Haloplasma contractile SSD-17B</name>
    <dbReference type="NCBI Taxonomy" id="1033810"/>
    <lineage>
        <taxon>Bacteria</taxon>
        <taxon>Bacillati</taxon>
        <taxon>Mycoplasmatota</taxon>
        <taxon>Mollicutes</taxon>
        <taxon>Haloplasmatales</taxon>
        <taxon>Haloplasmataceae</taxon>
        <taxon>Haloplasma</taxon>
    </lineage>
</organism>
<dbReference type="Proteomes" id="UP000005707">
    <property type="component" value="Unassembled WGS sequence"/>
</dbReference>
<dbReference type="EC" id="2.3.1.51" evidence="4"/>
<dbReference type="STRING" id="1033810.HLPCO_000333"/>
<accession>U2DZN7</accession>
<name>U2DZN7_9MOLU</name>
<evidence type="ECO:0000259" key="3">
    <source>
        <dbReference type="SMART" id="SM00563"/>
    </source>
</evidence>
<dbReference type="AlphaFoldDB" id="U2DZN7"/>
<dbReference type="InterPro" id="IPR002123">
    <property type="entry name" value="Plipid/glycerol_acylTrfase"/>
</dbReference>
<sequence length="394" mass="46172">MKKNKSSKRNDFLSNSLLRAIKRPLKYYIHRKVNLEILKNDAKQDKGPFLIIGNHVNNYDPLVALSLVKPAVKFVASEVTFQSRTARFFMNIIHTIPIAKRNNDIRSVKRLIKEVKMGNSIGIFPEGGRTWDGETDELIHSTVKLIKMLKVPVYAMKLEGGYLSHPRWAKNIRKGTQFVTINKMLEKEQVTTMSEDELFTTMHDTLYLNEYEWQKDRMIPYKGDALAESIEMLLYYCPKCQSIDTIKSKGDEFFCTECHTKGRMNVYGFIEGDFKYDNCVDWNKWQKGKLKEQLEQGYHVNIKLSNVELLYRNRDEVKRNITCDLHFTNDHLSLTISDEEQIIEYKNMNSVSITFRTSFTIYIGHKLYQLKIEPEKHNISIVYLLDLVNYLRGH</sequence>
<evidence type="ECO:0000256" key="2">
    <source>
        <dbReference type="ARBA" id="ARBA00023315"/>
    </source>
</evidence>
<dbReference type="SMART" id="SM00563">
    <property type="entry name" value="PlsC"/>
    <property type="match status" value="1"/>
</dbReference>
<evidence type="ECO:0000256" key="1">
    <source>
        <dbReference type="ARBA" id="ARBA00022679"/>
    </source>
</evidence>
<dbReference type="PANTHER" id="PTHR10434:SF11">
    <property type="entry name" value="1-ACYL-SN-GLYCEROL-3-PHOSPHATE ACYLTRANSFERASE"/>
    <property type="match status" value="1"/>
</dbReference>